<evidence type="ECO:0000256" key="6">
    <source>
        <dbReference type="ARBA" id="ARBA00022723"/>
    </source>
</evidence>
<dbReference type="GO" id="GO:0006508">
    <property type="term" value="P:proteolysis"/>
    <property type="evidence" value="ECO:0007669"/>
    <property type="project" value="UniProtKB-KW"/>
</dbReference>
<dbReference type="AlphaFoldDB" id="A0A328BPE0"/>
<dbReference type="OrthoDB" id="5377264at2"/>
<keyword evidence="9" id="KW-0862">Zinc</keyword>
<comment type="subcellular location">
    <subcellularLocation>
        <location evidence="2">Secreted</location>
    </subcellularLocation>
</comment>
<keyword evidence="10" id="KW-0482">Metalloprotease</keyword>
<evidence type="ECO:0000256" key="11">
    <source>
        <dbReference type="ARBA" id="ARBA00023145"/>
    </source>
</evidence>
<dbReference type="GO" id="GO:0008270">
    <property type="term" value="F:zinc ion binding"/>
    <property type="evidence" value="ECO:0007669"/>
    <property type="project" value="InterPro"/>
</dbReference>
<dbReference type="Gene3D" id="1.10.390.10">
    <property type="entry name" value="Neutral Protease Domain 2"/>
    <property type="match status" value="1"/>
</dbReference>
<dbReference type="NCBIfam" id="TIGR04183">
    <property type="entry name" value="Por_Secre_tail"/>
    <property type="match status" value="1"/>
</dbReference>
<dbReference type="SUPFAM" id="SSF55486">
    <property type="entry name" value="Metalloproteases ('zincins'), catalytic domain"/>
    <property type="match status" value="1"/>
</dbReference>
<proteinExistence type="inferred from homology"/>
<dbReference type="Gene3D" id="3.50.30.30">
    <property type="match status" value="1"/>
</dbReference>
<evidence type="ECO:0000256" key="13">
    <source>
        <dbReference type="SAM" id="SignalP"/>
    </source>
</evidence>
<keyword evidence="7 13" id="KW-0732">Signal</keyword>
<feature type="domain" description="FTP" evidence="15">
    <location>
        <begin position="60"/>
        <end position="107"/>
    </location>
</feature>
<evidence type="ECO:0000256" key="7">
    <source>
        <dbReference type="ARBA" id="ARBA00022729"/>
    </source>
</evidence>
<accession>A0A328BPE0</accession>
<dbReference type="InterPro" id="IPR050371">
    <property type="entry name" value="Fungal_virulence_M36"/>
</dbReference>
<dbReference type="InterPro" id="IPR026444">
    <property type="entry name" value="Secre_tail"/>
</dbReference>
<keyword evidence="8" id="KW-0378">Hydrolase</keyword>
<evidence type="ECO:0000256" key="10">
    <source>
        <dbReference type="ARBA" id="ARBA00023049"/>
    </source>
</evidence>
<evidence type="ECO:0000256" key="5">
    <source>
        <dbReference type="ARBA" id="ARBA00022670"/>
    </source>
</evidence>
<keyword evidence="18" id="KW-1185">Reference proteome</keyword>
<dbReference type="InterPro" id="IPR001842">
    <property type="entry name" value="Peptidase_M36"/>
</dbReference>
<keyword evidence="6" id="KW-0479">Metal-binding</keyword>
<evidence type="ECO:0000259" key="14">
    <source>
        <dbReference type="Pfam" id="PF02225"/>
    </source>
</evidence>
<reference evidence="18" key="1">
    <citation type="submission" date="2018-05" db="EMBL/GenBank/DDBJ databases">
        <authorList>
            <person name="Nie L."/>
        </authorList>
    </citation>
    <scope>NUCLEOTIDE SEQUENCE [LARGE SCALE GENOMIC DNA]</scope>
    <source>
        <strain evidence="18">NL</strain>
    </source>
</reference>
<comment type="caution">
    <text evidence="17">The sequence shown here is derived from an EMBL/GenBank/DDBJ whole genome shotgun (WGS) entry which is preliminary data.</text>
</comment>
<evidence type="ECO:0000259" key="16">
    <source>
        <dbReference type="Pfam" id="PF18962"/>
    </source>
</evidence>
<dbReference type="Pfam" id="PF02128">
    <property type="entry name" value="Peptidase_M36"/>
    <property type="match status" value="1"/>
</dbReference>
<dbReference type="Pfam" id="PF02225">
    <property type="entry name" value="PA"/>
    <property type="match status" value="1"/>
</dbReference>
<evidence type="ECO:0000256" key="9">
    <source>
        <dbReference type="ARBA" id="ARBA00022833"/>
    </source>
</evidence>
<dbReference type="SUPFAM" id="SSF52025">
    <property type="entry name" value="PA domain"/>
    <property type="match status" value="1"/>
</dbReference>
<dbReference type="GO" id="GO:0004222">
    <property type="term" value="F:metalloendopeptidase activity"/>
    <property type="evidence" value="ECO:0007669"/>
    <property type="project" value="InterPro"/>
</dbReference>
<feature type="domain" description="PA" evidence="14">
    <location>
        <begin position="470"/>
        <end position="559"/>
    </location>
</feature>
<evidence type="ECO:0000256" key="12">
    <source>
        <dbReference type="SAM" id="MobiDB-lite"/>
    </source>
</evidence>
<dbReference type="PANTHER" id="PTHR33478:SF1">
    <property type="entry name" value="EXTRACELLULAR METALLOPROTEINASE MEP"/>
    <property type="match status" value="1"/>
</dbReference>
<evidence type="ECO:0000256" key="2">
    <source>
        <dbReference type="ARBA" id="ARBA00004613"/>
    </source>
</evidence>
<dbReference type="InterPro" id="IPR027268">
    <property type="entry name" value="Peptidase_M4/M1_CTD_sf"/>
</dbReference>
<dbReference type="GO" id="GO:0005615">
    <property type="term" value="C:extracellular space"/>
    <property type="evidence" value="ECO:0007669"/>
    <property type="project" value="InterPro"/>
</dbReference>
<sequence length="884" mass="93403">MKHTFTHYGRVLTLASLLALPGLSQAQQPAPSSLTRGLEYLNARRVKLGLSEADLRNPAVASEYTDADNGVTHLYLRQRVQGVEVYGAVIEVHFDRGGKVVQSHNSFVPNAAAVANAATPGLSPVQAVAAAARALNMPAPQGLRLEKEGSAAEGMTFSTGGISLEKIPVQLMYSLRPDGRLALVWNVTLYPLDAQHYWDARIDASTGALLDRTDFVVSEEASFAALVRRRQGQALPSAAQRPAAAASTPATAGRTNVPNSYNVWPLTVESPNHGARQLVTDPANATASPYGWHDTNGVTGAEYTITRGNNTHAYEDRRKLNTVTSNTYTAGFTPDGTAQLSFDFPYTPTSSANSNEAAAVTNLFYWNNIMHDVTERHGFTEAARNFQLRNYSGVGLGNDFVQAEAQDGGGLNNANFSAPREGNQPRMQMYLWETAQQSLTFALPGGVTLGPFTFAQAAFGRRLAMVSPLNGPVVYAGPGCTTPLPNAAALSGKIALMKRGGCNFTAKVKAAEAAGARLVIVMDSIPNTTQLVSMSGAAPDSNGIRIPAVFITRADGQQLLQSLAAGTVSASASVLDRDGDLDNGIIAHEYGHGITNRLTGTGAGCLTNLEQMGEGWSDFFALWMTTKPTDVGTTPRGIGTYASSEPVTGGGIRTKPYSTDMTVNTLTYANLGVSPYTAVHANGEIWCSALWDLNWALINRYGYNADLYGSTGGNNIALKLVIDGCKYQGCNPGFLSGRNGILKADSINNGAANAALIWQVFARRGMGASAVQGSTNNISDQTAAYDLPAGVLASKAAKAAETLAVYPNPAQDRVTVRQYAASQRPVQLELVNNLGQVVQRQTAPAAQLQGAGVELSTAALPAGIYVVRLTGSAGTTSQKLVVRH</sequence>
<keyword evidence="5" id="KW-0645">Protease</keyword>
<feature type="region of interest" description="Disordered" evidence="12">
    <location>
        <begin position="234"/>
        <end position="256"/>
    </location>
</feature>
<feature type="domain" description="Secretion system C-terminal sorting" evidence="16">
    <location>
        <begin position="805"/>
        <end position="882"/>
    </location>
</feature>
<evidence type="ECO:0000256" key="3">
    <source>
        <dbReference type="ARBA" id="ARBA00006006"/>
    </source>
</evidence>
<organism evidence="17 18">
    <name type="scientific">Hymenobacter edaphi</name>
    <dbReference type="NCBI Taxonomy" id="2211146"/>
    <lineage>
        <taxon>Bacteria</taxon>
        <taxon>Pseudomonadati</taxon>
        <taxon>Bacteroidota</taxon>
        <taxon>Cytophagia</taxon>
        <taxon>Cytophagales</taxon>
        <taxon>Hymenobacteraceae</taxon>
        <taxon>Hymenobacter</taxon>
    </lineage>
</organism>
<evidence type="ECO:0000256" key="8">
    <source>
        <dbReference type="ARBA" id="ARBA00022801"/>
    </source>
</evidence>
<dbReference type="InterPro" id="IPR003137">
    <property type="entry name" value="PA_domain"/>
</dbReference>
<dbReference type="RefSeq" id="WP_111477954.1">
    <property type="nucleotide sequence ID" value="NZ_QHKM01000002.1"/>
</dbReference>
<dbReference type="Pfam" id="PF18962">
    <property type="entry name" value="Por_Secre_tail"/>
    <property type="match status" value="1"/>
</dbReference>
<evidence type="ECO:0000259" key="15">
    <source>
        <dbReference type="Pfam" id="PF07504"/>
    </source>
</evidence>
<dbReference type="EMBL" id="QHKM01000002">
    <property type="protein sequence ID" value="RAK68341.1"/>
    <property type="molecule type" value="Genomic_DNA"/>
</dbReference>
<dbReference type="CDD" id="cd04818">
    <property type="entry name" value="PA_subtilisin_1"/>
    <property type="match status" value="1"/>
</dbReference>
<keyword evidence="4" id="KW-0964">Secreted</keyword>
<name>A0A328BPE0_9BACT</name>
<evidence type="ECO:0000256" key="4">
    <source>
        <dbReference type="ARBA" id="ARBA00022525"/>
    </source>
</evidence>
<dbReference type="InterPro" id="IPR011096">
    <property type="entry name" value="FTP_domain"/>
</dbReference>
<evidence type="ECO:0000256" key="1">
    <source>
        <dbReference type="ARBA" id="ARBA00001947"/>
    </source>
</evidence>
<comment type="similarity">
    <text evidence="3">Belongs to the peptidase M36 family.</text>
</comment>
<dbReference type="Proteomes" id="UP000248553">
    <property type="component" value="Unassembled WGS sequence"/>
</dbReference>
<evidence type="ECO:0000313" key="18">
    <source>
        <dbReference type="Proteomes" id="UP000248553"/>
    </source>
</evidence>
<keyword evidence="11" id="KW-0865">Zymogen</keyword>
<dbReference type="CDD" id="cd09596">
    <property type="entry name" value="M36"/>
    <property type="match status" value="1"/>
</dbReference>
<feature type="signal peptide" evidence="13">
    <location>
        <begin position="1"/>
        <end position="26"/>
    </location>
</feature>
<dbReference type="InterPro" id="IPR046450">
    <property type="entry name" value="PA_dom_sf"/>
</dbReference>
<dbReference type="Pfam" id="PF07504">
    <property type="entry name" value="FTP"/>
    <property type="match status" value="1"/>
</dbReference>
<feature type="compositionally biased region" description="Low complexity" evidence="12">
    <location>
        <begin position="234"/>
        <end position="252"/>
    </location>
</feature>
<evidence type="ECO:0000313" key="17">
    <source>
        <dbReference type="EMBL" id="RAK68341.1"/>
    </source>
</evidence>
<protein>
    <submittedName>
        <fullName evidence="17">Peptidase</fullName>
    </submittedName>
</protein>
<comment type="cofactor">
    <cofactor evidence="1">
        <name>Zn(2+)</name>
        <dbReference type="ChEBI" id="CHEBI:29105"/>
    </cofactor>
</comment>
<dbReference type="Gene3D" id="3.10.170.10">
    <property type="match status" value="1"/>
</dbReference>
<feature type="chain" id="PRO_5016290156" evidence="13">
    <location>
        <begin position="27"/>
        <end position="884"/>
    </location>
</feature>
<dbReference type="PANTHER" id="PTHR33478">
    <property type="entry name" value="EXTRACELLULAR METALLOPROTEINASE MEP"/>
    <property type="match status" value="1"/>
</dbReference>
<gene>
    <name evidence="17" type="ORF">DLM85_09960</name>
</gene>